<feature type="transmembrane region" description="Helical" evidence="10">
    <location>
        <begin position="326"/>
        <end position="344"/>
    </location>
</feature>
<keyword evidence="6 10" id="KW-0812">Transmembrane</keyword>
<dbReference type="PANTHER" id="PTHR22760:SF2">
    <property type="entry name" value="ALPHA-1,2-MANNOSYLTRANSFERASE ALG9"/>
    <property type="match status" value="1"/>
</dbReference>
<evidence type="ECO:0000256" key="3">
    <source>
        <dbReference type="ARBA" id="ARBA00007063"/>
    </source>
</evidence>
<evidence type="ECO:0000256" key="7">
    <source>
        <dbReference type="ARBA" id="ARBA00022824"/>
    </source>
</evidence>
<keyword evidence="13" id="KW-1185">Reference proteome</keyword>
<feature type="transmembrane region" description="Helical" evidence="10">
    <location>
        <begin position="262"/>
        <end position="284"/>
    </location>
</feature>
<feature type="transmembrane region" description="Helical" evidence="10">
    <location>
        <begin position="395"/>
        <end position="414"/>
    </location>
</feature>
<organism evidence="12 13">
    <name type="scientific">Agrocybe pediades</name>
    <dbReference type="NCBI Taxonomy" id="84607"/>
    <lineage>
        <taxon>Eukaryota</taxon>
        <taxon>Fungi</taxon>
        <taxon>Dikarya</taxon>
        <taxon>Basidiomycota</taxon>
        <taxon>Agaricomycotina</taxon>
        <taxon>Agaricomycetes</taxon>
        <taxon>Agaricomycetidae</taxon>
        <taxon>Agaricales</taxon>
        <taxon>Agaricineae</taxon>
        <taxon>Strophariaceae</taxon>
        <taxon>Agrocybe</taxon>
    </lineage>
</organism>
<keyword evidence="4 10" id="KW-0328">Glycosyltransferase</keyword>
<feature type="transmembrane region" description="Helical" evidence="10">
    <location>
        <begin position="209"/>
        <end position="235"/>
    </location>
</feature>
<evidence type="ECO:0000256" key="8">
    <source>
        <dbReference type="ARBA" id="ARBA00022989"/>
    </source>
</evidence>
<evidence type="ECO:0000313" key="13">
    <source>
        <dbReference type="Proteomes" id="UP000521872"/>
    </source>
</evidence>
<keyword evidence="5" id="KW-0808">Transferase</keyword>
<gene>
    <name evidence="12" type="ORF">D9613_004274</name>
</gene>
<dbReference type="GO" id="GO:0005789">
    <property type="term" value="C:endoplasmic reticulum membrane"/>
    <property type="evidence" value="ECO:0007669"/>
    <property type="project" value="UniProtKB-SubCell"/>
</dbReference>
<comment type="similarity">
    <text evidence="3 10">Belongs to the glycosyltransferase 22 family.</text>
</comment>
<dbReference type="EC" id="2.4.1.-" evidence="10"/>
<evidence type="ECO:0000256" key="10">
    <source>
        <dbReference type="RuleBase" id="RU363075"/>
    </source>
</evidence>
<evidence type="ECO:0000256" key="2">
    <source>
        <dbReference type="ARBA" id="ARBA00004922"/>
    </source>
</evidence>
<comment type="caution">
    <text evidence="12">The sequence shown here is derived from an EMBL/GenBank/DDBJ whole genome shotgun (WGS) entry which is preliminary data.</text>
</comment>
<keyword evidence="7 10" id="KW-0256">Endoplasmic reticulum</keyword>
<dbReference type="PANTHER" id="PTHR22760">
    <property type="entry name" value="GLYCOSYLTRANSFERASE"/>
    <property type="match status" value="1"/>
</dbReference>
<evidence type="ECO:0000256" key="5">
    <source>
        <dbReference type="ARBA" id="ARBA00022679"/>
    </source>
</evidence>
<feature type="transmembrane region" description="Helical" evidence="10">
    <location>
        <begin position="159"/>
        <end position="178"/>
    </location>
</feature>
<reference evidence="12 13" key="1">
    <citation type="submission" date="2019-12" db="EMBL/GenBank/DDBJ databases">
        <authorList>
            <person name="Floudas D."/>
            <person name="Bentzer J."/>
            <person name="Ahren D."/>
            <person name="Johansson T."/>
            <person name="Persson P."/>
            <person name="Tunlid A."/>
        </authorList>
    </citation>
    <scope>NUCLEOTIDE SEQUENCE [LARGE SCALE GENOMIC DNA]</scope>
    <source>
        <strain evidence="12 13">CBS 102.39</strain>
    </source>
</reference>
<accession>A0A8H4QK35</accession>
<feature type="transmembrane region" description="Helical" evidence="10">
    <location>
        <begin position="184"/>
        <end position="202"/>
    </location>
</feature>
<evidence type="ECO:0000256" key="6">
    <source>
        <dbReference type="ARBA" id="ARBA00022692"/>
    </source>
</evidence>
<name>A0A8H4QK35_9AGAR</name>
<dbReference type="EMBL" id="JAACJL010000057">
    <property type="protein sequence ID" value="KAF4612271.1"/>
    <property type="molecule type" value="Genomic_DNA"/>
</dbReference>
<evidence type="ECO:0000256" key="1">
    <source>
        <dbReference type="ARBA" id="ARBA00004477"/>
    </source>
</evidence>
<comment type="pathway">
    <text evidence="2">Protein modification; protein glycosylation.</text>
</comment>
<evidence type="ECO:0000256" key="9">
    <source>
        <dbReference type="ARBA" id="ARBA00023136"/>
    </source>
</evidence>
<keyword evidence="8 10" id="KW-1133">Transmembrane helix</keyword>
<evidence type="ECO:0000256" key="4">
    <source>
        <dbReference type="ARBA" id="ARBA00022676"/>
    </source>
</evidence>
<comment type="subcellular location">
    <subcellularLocation>
        <location evidence="1 10">Endoplasmic reticulum membrane</location>
        <topology evidence="1 10">Multi-pass membrane protein</topology>
    </subcellularLocation>
</comment>
<evidence type="ECO:0000256" key="11">
    <source>
        <dbReference type="SAM" id="MobiDB-lite"/>
    </source>
</evidence>
<dbReference type="InterPro" id="IPR005599">
    <property type="entry name" value="GPI_mannosylTrfase"/>
</dbReference>
<protein>
    <recommendedName>
        <fullName evidence="10">Mannosyltransferase</fullName>
        <ecNumber evidence="10">2.4.1.-</ecNumber>
    </recommendedName>
</protein>
<dbReference type="UniPathway" id="UPA00378"/>
<dbReference type="AlphaFoldDB" id="A0A8H4QK35"/>
<feature type="region of interest" description="Disordered" evidence="11">
    <location>
        <begin position="1"/>
        <end position="27"/>
    </location>
</feature>
<feature type="transmembrane region" description="Helical" evidence="10">
    <location>
        <begin position="434"/>
        <end position="455"/>
    </location>
</feature>
<dbReference type="GO" id="GO:0006487">
    <property type="term" value="P:protein N-linked glycosylation"/>
    <property type="evidence" value="ECO:0007669"/>
    <property type="project" value="TreeGrafter"/>
</dbReference>
<sequence length="692" mass="79320">MSSQVQSLRFRGPTNVEKPKPPPVPRHAGILQDQLRRAQRRPWAPSFSLALRIMLLVRVAGAMYSNISDCDEVFNFWEPLHFLGQGYGFQTWELSPKYALRSWAYILLHHIPTRIGDIVLKGDKRAGFFAVRIFLAFISALVESKLYRTVYERINDRVGRYYFFMMFFSAGMWNASTAFLPSTFAMYTSALAFSFALAPTSLNNSRRTLAATLLFATGGIVGWPFSLALAIPFVFEELFVYGGDTVMPASRSTWMFNRWTRLAGAAVLASLIFIPVIGIDSLAYGKLSIVSWNIVRYNIFGGAERGPELYGTEPWNYYLKNLALNFNYLPLLALLSIPALPITYIFDRKRLGLKTQGPNESSPYFLLALRLSPLYLWLGILTLQPHKEERFMFPAYPLICFNAAVFLYLARGWLETIYISLTKSPYRASQTTIFKRFTLSVVLFSSFISLSRVFALWHYYHSPLTVAFEFQTLEIPRLLNVTGLLPVYPPGTPEDEIPRMDISPIKEFGLKLCYGKDWYRFPGHYLVPNGIDVEFIKSEFDGMLPRHFEQKAPADDYEEGRVFSKLADSWWLKPQTRFVPEDLNDLNKEDPSHYVPVDGCDYLVDLDFPMHPRTSPLEPRHAAMTDKWEKVTCHPFLDAQNSDALTRMFWLPGEVWQAGNEFGEFCLLRNARTVPQKEANIAERVRSGKIQL</sequence>
<dbReference type="Proteomes" id="UP000521872">
    <property type="component" value="Unassembled WGS sequence"/>
</dbReference>
<proteinExistence type="inferred from homology"/>
<dbReference type="Pfam" id="PF03901">
    <property type="entry name" value="Glyco_transf_22"/>
    <property type="match status" value="1"/>
</dbReference>
<dbReference type="GO" id="GO:0000026">
    <property type="term" value="F:alpha-1,2-mannosyltransferase activity"/>
    <property type="evidence" value="ECO:0007669"/>
    <property type="project" value="TreeGrafter"/>
</dbReference>
<keyword evidence="9 10" id="KW-0472">Membrane</keyword>
<evidence type="ECO:0000313" key="12">
    <source>
        <dbReference type="EMBL" id="KAF4612271.1"/>
    </source>
</evidence>